<evidence type="ECO:0000313" key="11">
    <source>
        <dbReference type="Proteomes" id="UP001169862"/>
    </source>
</evidence>
<evidence type="ECO:0000256" key="3">
    <source>
        <dbReference type="ARBA" id="ARBA00023082"/>
    </source>
</evidence>
<comment type="similarity">
    <text evidence="1 6">Belongs to the sigma-70 factor family. ECF subfamily.</text>
</comment>
<comment type="caution">
    <text evidence="9">The sequence shown here is derived from an EMBL/GenBank/DDBJ whole genome shotgun (WGS) entry which is preliminary data.</text>
</comment>
<feature type="domain" description="RNA polymerase sigma-70 region 2" evidence="7">
    <location>
        <begin position="33"/>
        <end position="100"/>
    </location>
</feature>
<dbReference type="RefSeq" id="WP_178969447.1">
    <property type="nucleotide sequence ID" value="NZ_CAXHZV010000004.1"/>
</dbReference>
<accession>A0AAW7XL34</accession>
<sequence>MQDESDPRDQIKHWNTCLERIASTGDKHMYMDFYDHFAPRLKSWLLGVAKDDVLAEELTQETMMTVWRKAKQYDSKKAAASTWIFRIARNLHVDHLRRQRVRDKAVLVYDECETVNYDAHADSFRIRDEIKKLPVQQAQVIYKSYFEGKSHQEISDEMSLPLGSVKSSLRLAFQKLSKAVRSEA</sequence>
<gene>
    <name evidence="9" type="ORF">Q4490_08255</name>
    <name evidence="10" type="ORF">Q8W30_06915</name>
</gene>
<reference evidence="9" key="1">
    <citation type="submission" date="2023-07" db="EMBL/GenBank/DDBJ databases">
        <title>Genome content predicts the carbon catabolic preferences of heterotrophic bacteria.</title>
        <authorList>
            <person name="Gralka M."/>
        </authorList>
    </citation>
    <scope>NUCLEOTIDE SEQUENCE</scope>
    <source>
        <strain evidence="10">5G01</strain>
        <strain evidence="9">I2M16</strain>
    </source>
</reference>
<name>A0AAW7XL34_9GAMM</name>
<organism evidence="9 11">
    <name type="scientific">Neptunomonas phycophila</name>
    <dbReference type="NCBI Taxonomy" id="1572645"/>
    <lineage>
        <taxon>Bacteria</taxon>
        <taxon>Pseudomonadati</taxon>
        <taxon>Pseudomonadota</taxon>
        <taxon>Gammaproteobacteria</taxon>
        <taxon>Oceanospirillales</taxon>
        <taxon>Oceanospirillaceae</taxon>
        <taxon>Neptunomonas</taxon>
    </lineage>
</organism>
<evidence type="ECO:0000256" key="1">
    <source>
        <dbReference type="ARBA" id="ARBA00010641"/>
    </source>
</evidence>
<dbReference type="InterPro" id="IPR036388">
    <property type="entry name" value="WH-like_DNA-bd_sf"/>
</dbReference>
<feature type="domain" description="RNA polymerase sigma factor 70 region 4 type 2" evidence="8">
    <location>
        <begin position="125"/>
        <end position="176"/>
    </location>
</feature>
<dbReference type="InterPro" id="IPR013249">
    <property type="entry name" value="RNA_pol_sigma70_r4_t2"/>
</dbReference>
<dbReference type="InterPro" id="IPR013324">
    <property type="entry name" value="RNA_pol_sigma_r3/r4-like"/>
</dbReference>
<dbReference type="CDD" id="cd06171">
    <property type="entry name" value="Sigma70_r4"/>
    <property type="match status" value="1"/>
</dbReference>
<dbReference type="Proteomes" id="UP001177341">
    <property type="component" value="Unassembled WGS sequence"/>
</dbReference>
<dbReference type="Proteomes" id="UP001169862">
    <property type="component" value="Unassembled WGS sequence"/>
</dbReference>
<dbReference type="Gene3D" id="1.10.10.10">
    <property type="entry name" value="Winged helix-like DNA-binding domain superfamily/Winged helix DNA-binding domain"/>
    <property type="match status" value="1"/>
</dbReference>
<dbReference type="GO" id="GO:0006352">
    <property type="term" value="P:DNA-templated transcription initiation"/>
    <property type="evidence" value="ECO:0007669"/>
    <property type="project" value="InterPro"/>
</dbReference>
<dbReference type="Pfam" id="PF04542">
    <property type="entry name" value="Sigma70_r2"/>
    <property type="match status" value="1"/>
</dbReference>
<protein>
    <recommendedName>
        <fullName evidence="6">RNA polymerase sigma factor</fullName>
    </recommendedName>
</protein>
<dbReference type="InterPro" id="IPR000838">
    <property type="entry name" value="RNA_pol_sigma70_ECF_CS"/>
</dbReference>
<dbReference type="PANTHER" id="PTHR43133">
    <property type="entry name" value="RNA POLYMERASE ECF-TYPE SIGMA FACTO"/>
    <property type="match status" value="1"/>
</dbReference>
<proteinExistence type="inferred from homology"/>
<dbReference type="GO" id="GO:0016987">
    <property type="term" value="F:sigma factor activity"/>
    <property type="evidence" value="ECO:0007669"/>
    <property type="project" value="UniProtKB-KW"/>
</dbReference>
<evidence type="ECO:0000259" key="7">
    <source>
        <dbReference type="Pfam" id="PF04542"/>
    </source>
</evidence>
<dbReference type="AlphaFoldDB" id="A0AAW7XL34"/>
<evidence type="ECO:0000256" key="2">
    <source>
        <dbReference type="ARBA" id="ARBA00023015"/>
    </source>
</evidence>
<evidence type="ECO:0000256" key="4">
    <source>
        <dbReference type="ARBA" id="ARBA00023125"/>
    </source>
</evidence>
<dbReference type="GeneID" id="89457644"/>
<dbReference type="PANTHER" id="PTHR43133:SF62">
    <property type="entry name" value="RNA POLYMERASE SIGMA FACTOR SIGZ"/>
    <property type="match status" value="1"/>
</dbReference>
<dbReference type="SUPFAM" id="SSF88946">
    <property type="entry name" value="Sigma2 domain of RNA polymerase sigma factors"/>
    <property type="match status" value="1"/>
</dbReference>
<dbReference type="EMBL" id="JAUOPG010000004">
    <property type="protein sequence ID" value="MDO6453555.1"/>
    <property type="molecule type" value="Genomic_DNA"/>
</dbReference>
<keyword evidence="3 6" id="KW-0731">Sigma factor</keyword>
<keyword evidence="5 6" id="KW-0804">Transcription</keyword>
<dbReference type="InterPro" id="IPR007627">
    <property type="entry name" value="RNA_pol_sigma70_r2"/>
</dbReference>
<dbReference type="GO" id="GO:0003677">
    <property type="term" value="F:DNA binding"/>
    <property type="evidence" value="ECO:0007669"/>
    <property type="project" value="UniProtKB-KW"/>
</dbReference>
<dbReference type="InterPro" id="IPR039425">
    <property type="entry name" value="RNA_pol_sigma-70-like"/>
</dbReference>
<dbReference type="SUPFAM" id="SSF88659">
    <property type="entry name" value="Sigma3 and sigma4 domains of RNA polymerase sigma factors"/>
    <property type="match status" value="1"/>
</dbReference>
<evidence type="ECO:0000256" key="6">
    <source>
        <dbReference type="RuleBase" id="RU000716"/>
    </source>
</evidence>
<dbReference type="InterPro" id="IPR013325">
    <property type="entry name" value="RNA_pol_sigma_r2"/>
</dbReference>
<evidence type="ECO:0000313" key="10">
    <source>
        <dbReference type="EMBL" id="MDP2522302.1"/>
    </source>
</evidence>
<dbReference type="Gene3D" id="1.10.1740.10">
    <property type="match status" value="1"/>
</dbReference>
<dbReference type="EMBL" id="JAUYVO010000004">
    <property type="protein sequence ID" value="MDP2522302.1"/>
    <property type="molecule type" value="Genomic_DNA"/>
</dbReference>
<keyword evidence="12" id="KW-1185">Reference proteome</keyword>
<evidence type="ECO:0000313" key="9">
    <source>
        <dbReference type="EMBL" id="MDO6453555.1"/>
    </source>
</evidence>
<dbReference type="NCBIfam" id="TIGR02937">
    <property type="entry name" value="sigma70-ECF"/>
    <property type="match status" value="1"/>
</dbReference>
<keyword evidence="4 6" id="KW-0238">DNA-binding</keyword>
<evidence type="ECO:0000259" key="8">
    <source>
        <dbReference type="Pfam" id="PF08281"/>
    </source>
</evidence>
<dbReference type="InterPro" id="IPR014284">
    <property type="entry name" value="RNA_pol_sigma-70_dom"/>
</dbReference>
<evidence type="ECO:0000313" key="12">
    <source>
        <dbReference type="Proteomes" id="UP001177341"/>
    </source>
</evidence>
<dbReference type="Pfam" id="PF08281">
    <property type="entry name" value="Sigma70_r4_2"/>
    <property type="match status" value="1"/>
</dbReference>
<evidence type="ECO:0000256" key="5">
    <source>
        <dbReference type="ARBA" id="ARBA00023163"/>
    </source>
</evidence>
<keyword evidence="2 6" id="KW-0805">Transcription regulation</keyword>
<dbReference type="PROSITE" id="PS01063">
    <property type="entry name" value="SIGMA70_ECF"/>
    <property type="match status" value="1"/>
</dbReference>